<dbReference type="EMBL" id="MNUU01000062">
    <property type="protein sequence ID" value="OIO06983.1"/>
    <property type="molecule type" value="Genomic_DNA"/>
</dbReference>
<proteinExistence type="predicted"/>
<protein>
    <submittedName>
        <fullName evidence="1">Uncharacterized protein</fullName>
    </submittedName>
</protein>
<evidence type="ECO:0000313" key="1">
    <source>
        <dbReference type="EMBL" id="OIO06983.1"/>
    </source>
</evidence>
<sequence>MYNADGGIIRVSDGGSTHTILGAANNIGGYVGTFNNISFGIRTNNTDRIFVEDNNAGSDVRIGIGTTTPDSDFHYYKNGNPIAKFESNGDTELYIKSGLNGVSRIRMASSTTSGWTIGNNSGLSDFFSIGANVANDVLSLTTDGKAMVNRVGTNPNANFEIGGTFMVYPDRISGDGQWFTINSSGNVGIGTSTPATELEVHGAATSTVSVMSEGGALKGGRIILEDSDGAGCTEIYTLDGVITSAIVACPAN</sequence>
<evidence type="ECO:0000313" key="2">
    <source>
        <dbReference type="Proteomes" id="UP000183192"/>
    </source>
</evidence>
<accession>A0A1J4T9T3</accession>
<reference evidence="1 2" key="1">
    <citation type="journal article" date="2016" name="Environ. Microbiol.">
        <title>Genomic resolution of a cold subsurface aquifer community provides metabolic insights for novel microbes adapted to high CO concentrations.</title>
        <authorList>
            <person name="Probst A.J."/>
            <person name="Castelle C.J."/>
            <person name="Singh A."/>
            <person name="Brown C.T."/>
            <person name="Anantharaman K."/>
            <person name="Sharon I."/>
            <person name="Hug L.A."/>
            <person name="Burstein D."/>
            <person name="Emerson J.B."/>
            <person name="Thomas B.C."/>
            <person name="Banfield J.F."/>
        </authorList>
    </citation>
    <scope>NUCLEOTIDE SEQUENCE [LARGE SCALE GENOMIC DNA]</scope>
    <source>
        <strain evidence="1">CG1_02_37_44</strain>
    </source>
</reference>
<name>A0A1J4T9T3_9BACT</name>
<dbReference type="STRING" id="1805146.AUJ27_03225"/>
<comment type="caution">
    <text evidence="1">The sequence shown here is derived from an EMBL/GenBank/DDBJ whole genome shotgun (WGS) entry which is preliminary data.</text>
</comment>
<organism evidence="1 2">
    <name type="scientific">Candidatus Falkowbacteria bacterium CG1_02_37_44</name>
    <dbReference type="NCBI Taxonomy" id="1805146"/>
    <lineage>
        <taxon>Bacteria</taxon>
        <taxon>Candidatus Falkowiibacteriota</taxon>
    </lineage>
</organism>
<gene>
    <name evidence="1" type="ORF">AUJ27_03225</name>
</gene>
<dbReference type="Proteomes" id="UP000183192">
    <property type="component" value="Unassembled WGS sequence"/>
</dbReference>
<dbReference type="AlphaFoldDB" id="A0A1J4T9T3"/>